<dbReference type="OrthoDB" id="6288734at2759"/>
<organism evidence="1">
    <name type="scientific">Darwinula stevensoni</name>
    <dbReference type="NCBI Taxonomy" id="69355"/>
    <lineage>
        <taxon>Eukaryota</taxon>
        <taxon>Metazoa</taxon>
        <taxon>Ecdysozoa</taxon>
        <taxon>Arthropoda</taxon>
        <taxon>Crustacea</taxon>
        <taxon>Oligostraca</taxon>
        <taxon>Ostracoda</taxon>
        <taxon>Podocopa</taxon>
        <taxon>Podocopida</taxon>
        <taxon>Darwinulocopina</taxon>
        <taxon>Darwinuloidea</taxon>
        <taxon>Darwinulidae</taxon>
        <taxon>Darwinula</taxon>
    </lineage>
</organism>
<dbReference type="EMBL" id="CAJPEV010012759">
    <property type="protein sequence ID" value="CAG0906576.1"/>
    <property type="molecule type" value="Genomic_DNA"/>
</dbReference>
<dbReference type="AlphaFoldDB" id="A0A7R9AIJ0"/>
<dbReference type="Gene3D" id="3.90.950.10">
    <property type="match status" value="1"/>
</dbReference>
<protein>
    <submittedName>
        <fullName evidence="1">Uncharacterized protein</fullName>
    </submittedName>
</protein>
<proteinExistence type="predicted"/>
<feature type="non-terminal residue" evidence="1">
    <location>
        <position position="60"/>
    </location>
</feature>
<gene>
    <name evidence="1" type="ORF">DSTB1V02_LOCUS14539</name>
</gene>
<accession>A0A7R9AIJ0</accession>
<dbReference type="InterPro" id="IPR029001">
    <property type="entry name" value="ITPase-like_fam"/>
</dbReference>
<dbReference type="SUPFAM" id="SSF52972">
    <property type="entry name" value="ITPase-like"/>
    <property type="match status" value="1"/>
</dbReference>
<reference evidence="1" key="1">
    <citation type="submission" date="2020-11" db="EMBL/GenBank/DDBJ databases">
        <authorList>
            <person name="Tran Van P."/>
        </authorList>
    </citation>
    <scope>NUCLEOTIDE SEQUENCE</scope>
</reference>
<evidence type="ECO:0000313" key="2">
    <source>
        <dbReference type="Proteomes" id="UP000677054"/>
    </source>
</evidence>
<keyword evidence="2" id="KW-1185">Reference proteome</keyword>
<dbReference type="InterPro" id="IPR002637">
    <property type="entry name" value="RdgB/HAM1"/>
</dbReference>
<dbReference type="EMBL" id="LR912277">
    <property type="protein sequence ID" value="CAD7254793.1"/>
    <property type="molecule type" value="Genomic_DNA"/>
</dbReference>
<name>A0A7R9AIJ0_9CRUS</name>
<evidence type="ECO:0000313" key="1">
    <source>
        <dbReference type="EMBL" id="CAD7254793.1"/>
    </source>
</evidence>
<sequence length="60" mass="6270">ILGLVDAGIIEEIPETGDTLEENAIIKAQYLFDKTGWPSFAEDTGLEVTALAGAPGVHTA</sequence>
<feature type="non-terminal residue" evidence="1">
    <location>
        <position position="1"/>
    </location>
</feature>
<dbReference type="GO" id="GO:0009143">
    <property type="term" value="P:nucleoside triphosphate catabolic process"/>
    <property type="evidence" value="ECO:0007669"/>
    <property type="project" value="InterPro"/>
</dbReference>
<dbReference type="Proteomes" id="UP000677054">
    <property type="component" value="Unassembled WGS sequence"/>
</dbReference>
<dbReference type="GO" id="GO:0047429">
    <property type="term" value="F:nucleoside triphosphate diphosphatase activity"/>
    <property type="evidence" value="ECO:0007669"/>
    <property type="project" value="InterPro"/>
</dbReference>
<dbReference type="Pfam" id="PF01725">
    <property type="entry name" value="Ham1p_like"/>
    <property type="match status" value="1"/>
</dbReference>